<dbReference type="AlphaFoldDB" id="A0AAD7FWW5"/>
<dbReference type="EMBL" id="JARKIF010000002">
    <property type="protein sequence ID" value="KAJ7647404.1"/>
    <property type="molecule type" value="Genomic_DNA"/>
</dbReference>
<feature type="compositionally biased region" description="Basic residues" evidence="1">
    <location>
        <begin position="88"/>
        <end position="98"/>
    </location>
</feature>
<dbReference type="Proteomes" id="UP001221142">
    <property type="component" value="Unassembled WGS sequence"/>
</dbReference>
<accession>A0AAD7FWW5</accession>
<organism evidence="2 3">
    <name type="scientific">Roridomyces roridus</name>
    <dbReference type="NCBI Taxonomy" id="1738132"/>
    <lineage>
        <taxon>Eukaryota</taxon>
        <taxon>Fungi</taxon>
        <taxon>Dikarya</taxon>
        <taxon>Basidiomycota</taxon>
        <taxon>Agaricomycotina</taxon>
        <taxon>Agaricomycetes</taxon>
        <taxon>Agaricomycetidae</taxon>
        <taxon>Agaricales</taxon>
        <taxon>Marasmiineae</taxon>
        <taxon>Mycenaceae</taxon>
        <taxon>Roridomyces</taxon>
    </lineage>
</organism>
<evidence type="ECO:0000313" key="3">
    <source>
        <dbReference type="Proteomes" id="UP001221142"/>
    </source>
</evidence>
<evidence type="ECO:0000313" key="2">
    <source>
        <dbReference type="EMBL" id="KAJ7647404.1"/>
    </source>
</evidence>
<evidence type="ECO:0000256" key="1">
    <source>
        <dbReference type="SAM" id="MobiDB-lite"/>
    </source>
</evidence>
<feature type="compositionally biased region" description="Acidic residues" evidence="1">
    <location>
        <begin position="122"/>
        <end position="133"/>
    </location>
</feature>
<reference evidence="2" key="1">
    <citation type="submission" date="2023-03" db="EMBL/GenBank/DDBJ databases">
        <title>Massive genome expansion in bonnet fungi (Mycena s.s.) driven by repeated elements and novel gene families across ecological guilds.</title>
        <authorList>
            <consortium name="Lawrence Berkeley National Laboratory"/>
            <person name="Harder C.B."/>
            <person name="Miyauchi S."/>
            <person name="Viragh M."/>
            <person name="Kuo A."/>
            <person name="Thoen E."/>
            <person name="Andreopoulos B."/>
            <person name="Lu D."/>
            <person name="Skrede I."/>
            <person name="Drula E."/>
            <person name="Henrissat B."/>
            <person name="Morin E."/>
            <person name="Kohler A."/>
            <person name="Barry K."/>
            <person name="LaButti K."/>
            <person name="Morin E."/>
            <person name="Salamov A."/>
            <person name="Lipzen A."/>
            <person name="Mereny Z."/>
            <person name="Hegedus B."/>
            <person name="Baldrian P."/>
            <person name="Stursova M."/>
            <person name="Weitz H."/>
            <person name="Taylor A."/>
            <person name="Grigoriev I.V."/>
            <person name="Nagy L.G."/>
            <person name="Martin F."/>
            <person name="Kauserud H."/>
        </authorList>
    </citation>
    <scope>NUCLEOTIDE SEQUENCE</scope>
    <source>
        <strain evidence="2">9284</strain>
    </source>
</reference>
<name>A0AAD7FWW5_9AGAR</name>
<sequence length="480" mass="54382">MWKRSPARAPRMVASSSAPIPVKMAQYDVLHWQAADKDDMRVTGRRSVGASVPHRRFAAMTVGTRQSRFRDVLNEEDHGVTNVTLRKQVPRHFGRKAARKTEASDSDSNDDSNSPSLLEFQSSDDDSDWESVPDSDKEDAGSDSDDSIEILEFRPPPPIEILDDTPPASPALIPRLIAPPDEILAAMEEGVLPLTCLQLRRRLPFLQRNLRQGFLGYCRQRGVPTQVDDGTLSVQVCLKLAHDRLSHRVHITKHECPICALHAAFPTREMLEVHLTRDHDEVLTTWQQVEESNWRLEILLQKQPVIARSPSVPLVGDFEALRIAAPERPPTPPGPLGPTARFPFLPADSEHGGPSIKYSSRFGGPKIYDLLATLPMAEYGVLKWSVEDREEEIFEADDLFDEHKVMHALWARWIFARRNFFIAHYFKGAKQFVEDNWKMIRRAAGWEALRYFLLLLLTGKFLSGAEVAKLLNIYSDLCMQ</sequence>
<protein>
    <submittedName>
        <fullName evidence="2">Uncharacterized protein</fullName>
    </submittedName>
</protein>
<proteinExistence type="predicted"/>
<comment type="caution">
    <text evidence="2">The sequence shown here is derived from an EMBL/GenBank/DDBJ whole genome shotgun (WGS) entry which is preliminary data.</text>
</comment>
<feature type="region of interest" description="Disordered" evidence="1">
    <location>
        <begin position="86"/>
        <end position="167"/>
    </location>
</feature>
<keyword evidence="3" id="KW-1185">Reference proteome</keyword>
<gene>
    <name evidence="2" type="ORF">FB45DRAFT_893355</name>
</gene>